<dbReference type="Gene3D" id="3.40.109.40">
    <property type="match status" value="1"/>
</dbReference>
<dbReference type="Proteomes" id="UP000239867">
    <property type="component" value="Chromosome"/>
</dbReference>
<dbReference type="AlphaFoldDB" id="A0A2L1GL41"/>
<organism evidence="1 2">
    <name type="scientific">Desulfobulbus oralis</name>
    <dbReference type="NCBI Taxonomy" id="1986146"/>
    <lineage>
        <taxon>Bacteria</taxon>
        <taxon>Pseudomonadati</taxon>
        <taxon>Thermodesulfobacteriota</taxon>
        <taxon>Desulfobulbia</taxon>
        <taxon>Desulfobulbales</taxon>
        <taxon>Desulfobulbaceae</taxon>
        <taxon>Desulfobulbus</taxon>
    </lineage>
</organism>
<reference evidence="1 2" key="1">
    <citation type="journal article" date="2018" name="MBio">
        <title>Insights into the evolution of host association through the isolation and characterization of a novel human periodontal pathobiont, Desulfobulbus oralis.</title>
        <authorList>
            <person name="Cross K.L."/>
            <person name="Chirania P."/>
            <person name="Xiong W."/>
            <person name="Beall C.J."/>
            <person name="Elkins J.G."/>
            <person name="Giannone R.J."/>
            <person name="Griffen A.L."/>
            <person name="Guss A.M."/>
            <person name="Hettich R.L."/>
            <person name="Joshi S.S."/>
            <person name="Mokrzan E.M."/>
            <person name="Martin R.K."/>
            <person name="Zhulin I.B."/>
            <person name="Leys E.J."/>
            <person name="Podar M."/>
        </authorList>
    </citation>
    <scope>NUCLEOTIDE SEQUENCE [LARGE SCALE GENOMIC DNA]</scope>
    <source>
        <strain evidence="1 2">ORNL</strain>
    </source>
</reference>
<dbReference type="KEGG" id="deo:CAY53_01760"/>
<name>A0A2L1GL41_9BACT</name>
<dbReference type="RefSeq" id="WP_104935683.1">
    <property type="nucleotide sequence ID" value="NZ_CP021255.1"/>
</dbReference>
<sequence length="222" mass="24542">MALQDSVVVAGLPLSFDLPALGRSLRIDSRPAFMKRLEKLAGEVRSLARPQGVARLFPLAVVDGEHTKIGDVIFTSALMVRNMGQLARAFPYLATEGPELAAWSEALGSVFDRMLASALREKTVLQYRDALEARVLEQYGIRQLSAMSPGSLALWPIEQQAELFELMAPVPDELQLTLSSAFLMKPEYSVSGIFFETEQKYYNCRLCPQANCRNRKAACQAG</sequence>
<dbReference type="OrthoDB" id="5509362at2"/>
<dbReference type="EMBL" id="CP021255">
    <property type="protein sequence ID" value="AVD70368.1"/>
    <property type="molecule type" value="Genomic_DNA"/>
</dbReference>
<dbReference type="SUPFAM" id="SSF56507">
    <property type="entry name" value="Methionine synthase activation domain-like"/>
    <property type="match status" value="1"/>
</dbReference>
<accession>A0A2L1GL41</accession>
<dbReference type="GO" id="GO:0008705">
    <property type="term" value="F:methionine synthase activity"/>
    <property type="evidence" value="ECO:0007669"/>
    <property type="project" value="InterPro"/>
</dbReference>
<evidence type="ECO:0000313" key="1">
    <source>
        <dbReference type="EMBL" id="AVD70368.1"/>
    </source>
</evidence>
<evidence type="ECO:0008006" key="3">
    <source>
        <dbReference type="Google" id="ProtNLM"/>
    </source>
</evidence>
<keyword evidence="2" id="KW-1185">Reference proteome</keyword>
<gene>
    <name evidence="1" type="ORF">CAY53_01760</name>
</gene>
<protein>
    <recommendedName>
        <fullName evidence="3">AdoMet activation domain-containing protein</fullName>
    </recommendedName>
</protein>
<dbReference type="InterPro" id="IPR037010">
    <property type="entry name" value="VitB12-dep_Met_synth_activ_sf"/>
</dbReference>
<proteinExistence type="predicted"/>
<evidence type="ECO:0000313" key="2">
    <source>
        <dbReference type="Proteomes" id="UP000239867"/>
    </source>
</evidence>